<proteinExistence type="predicted"/>
<accession>A0ACD3B662</accession>
<organism evidence="1 2">
    <name type="scientific">Pluteus cervinus</name>
    <dbReference type="NCBI Taxonomy" id="181527"/>
    <lineage>
        <taxon>Eukaryota</taxon>
        <taxon>Fungi</taxon>
        <taxon>Dikarya</taxon>
        <taxon>Basidiomycota</taxon>
        <taxon>Agaricomycotina</taxon>
        <taxon>Agaricomycetes</taxon>
        <taxon>Agaricomycetidae</taxon>
        <taxon>Agaricales</taxon>
        <taxon>Pluteineae</taxon>
        <taxon>Pluteaceae</taxon>
        <taxon>Pluteus</taxon>
    </lineage>
</organism>
<evidence type="ECO:0000313" key="2">
    <source>
        <dbReference type="Proteomes" id="UP000308600"/>
    </source>
</evidence>
<keyword evidence="2" id="KW-1185">Reference proteome</keyword>
<reference evidence="1 2" key="1">
    <citation type="journal article" date="2019" name="Nat. Ecol. Evol.">
        <title>Megaphylogeny resolves global patterns of mushroom evolution.</title>
        <authorList>
            <person name="Varga T."/>
            <person name="Krizsan K."/>
            <person name="Foldi C."/>
            <person name="Dima B."/>
            <person name="Sanchez-Garcia M."/>
            <person name="Sanchez-Ramirez S."/>
            <person name="Szollosi G.J."/>
            <person name="Szarkandi J.G."/>
            <person name="Papp V."/>
            <person name="Albert L."/>
            <person name="Andreopoulos W."/>
            <person name="Angelini C."/>
            <person name="Antonin V."/>
            <person name="Barry K.W."/>
            <person name="Bougher N.L."/>
            <person name="Buchanan P."/>
            <person name="Buyck B."/>
            <person name="Bense V."/>
            <person name="Catcheside P."/>
            <person name="Chovatia M."/>
            <person name="Cooper J."/>
            <person name="Damon W."/>
            <person name="Desjardin D."/>
            <person name="Finy P."/>
            <person name="Geml J."/>
            <person name="Haridas S."/>
            <person name="Hughes K."/>
            <person name="Justo A."/>
            <person name="Karasinski D."/>
            <person name="Kautmanova I."/>
            <person name="Kiss B."/>
            <person name="Kocsube S."/>
            <person name="Kotiranta H."/>
            <person name="LaButti K.M."/>
            <person name="Lechner B.E."/>
            <person name="Liimatainen K."/>
            <person name="Lipzen A."/>
            <person name="Lukacs Z."/>
            <person name="Mihaltcheva S."/>
            <person name="Morgado L.N."/>
            <person name="Niskanen T."/>
            <person name="Noordeloos M.E."/>
            <person name="Ohm R.A."/>
            <person name="Ortiz-Santana B."/>
            <person name="Ovrebo C."/>
            <person name="Racz N."/>
            <person name="Riley R."/>
            <person name="Savchenko A."/>
            <person name="Shiryaev A."/>
            <person name="Soop K."/>
            <person name="Spirin V."/>
            <person name="Szebenyi C."/>
            <person name="Tomsovsky M."/>
            <person name="Tulloss R.E."/>
            <person name="Uehling J."/>
            <person name="Grigoriev I.V."/>
            <person name="Vagvolgyi C."/>
            <person name="Papp T."/>
            <person name="Martin F.M."/>
            <person name="Miettinen O."/>
            <person name="Hibbett D.S."/>
            <person name="Nagy L.G."/>
        </authorList>
    </citation>
    <scope>NUCLEOTIDE SEQUENCE [LARGE SCALE GENOMIC DNA]</scope>
    <source>
        <strain evidence="1 2">NL-1719</strain>
    </source>
</reference>
<name>A0ACD3B662_9AGAR</name>
<sequence>MNILQLPPEVLYTIVAGQSRKKLKVLRQVCRIFNQLVEPLLFSTITLTAMPTRNATLASFYNFLESLANGTTNAGAHVRSLSVNRLTPTPHELAEAVTEAKADGKDLKGSHDEKMKDWLLLALGSLKGVRSVSWILDRSDPPWMRPGIIQYFANLPKLEELYIKRDFEILGDTRLGVISNLKKLRIEGISETIRGSLLDQAVSIISNSPHLTSLSVSDIDDDAGSREGDGLTFNSFFDRLPASSPPLRLTEVISQHIPLRLNAVALRHLKELKSLKLEGNPDGEPDDVEGNEEEDWNMNWDEDEDEEEEEEEEDEEDRAARLTWQPQPVLVGEIQNRRPKSTAFWNKLQLSGIQLEKIDLEVVDHAALGYLSSYCGLRALHFREIGASRAMLVNHIATMFYTEVLPKHVETLEELTLVSSYVSAWSVDTQNLELFSQCKNLKTLHVCWKPGAAGSVETFYSILDLSKTFPHLRSLSISFAYPRSIRGARCGNPYYSCQRVYRTKVKKIFPEYEHVDATKNLYKVKAGGLEFKLRPSEGSDSGYRYQFSPPKPGKKGFGGLGLGFG</sequence>
<protein>
    <submittedName>
        <fullName evidence="1">Uncharacterized protein</fullName>
    </submittedName>
</protein>
<evidence type="ECO:0000313" key="1">
    <source>
        <dbReference type="EMBL" id="TFK73141.1"/>
    </source>
</evidence>
<gene>
    <name evidence="1" type="ORF">BDN72DRAFT_876042</name>
</gene>
<dbReference type="Proteomes" id="UP000308600">
    <property type="component" value="Unassembled WGS sequence"/>
</dbReference>
<dbReference type="EMBL" id="ML208278">
    <property type="protein sequence ID" value="TFK73141.1"/>
    <property type="molecule type" value="Genomic_DNA"/>
</dbReference>